<dbReference type="Proteomes" id="UP000664521">
    <property type="component" value="Unassembled WGS sequence"/>
</dbReference>
<dbReference type="OrthoDB" id="5366325at2759"/>
<dbReference type="EMBL" id="CAJPDS010000057">
    <property type="protein sequence ID" value="CAF9930792.1"/>
    <property type="molecule type" value="Genomic_DNA"/>
</dbReference>
<organism evidence="2 3">
    <name type="scientific">Heterodermia speciosa</name>
    <dbReference type="NCBI Taxonomy" id="116794"/>
    <lineage>
        <taxon>Eukaryota</taxon>
        <taxon>Fungi</taxon>
        <taxon>Dikarya</taxon>
        <taxon>Ascomycota</taxon>
        <taxon>Pezizomycotina</taxon>
        <taxon>Lecanoromycetes</taxon>
        <taxon>OSLEUM clade</taxon>
        <taxon>Lecanoromycetidae</taxon>
        <taxon>Caliciales</taxon>
        <taxon>Physciaceae</taxon>
        <taxon>Heterodermia</taxon>
    </lineage>
</organism>
<comment type="caution">
    <text evidence="2">The sequence shown here is derived from an EMBL/GenBank/DDBJ whole genome shotgun (WGS) entry which is preliminary data.</text>
</comment>
<reference evidence="2" key="1">
    <citation type="submission" date="2021-03" db="EMBL/GenBank/DDBJ databases">
        <authorList>
            <person name="Tagirdzhanova G."/>
        </authorList>
    </citation>
    <scope>NUCLEOTIDE SEQUENCE</scope>
</reference>
<feature type="compositionally biased region" description="Basic and acidic residues" evidence="1">
    <location>
        <begin position="91"/>
        <end position="102"/>
    </location>
</feature>
<keyword evidence="3" id="KW-1185">Reference proteome</keyword>
<evidence type="ECO:0000313" key="3">
    <source>
        <dbReference type="Proteomes" id="UP000664521"/>
    </source>
</evidence>
<protein>
    <submittedName>
        <fullName evidence="2">Uncharacterized protein</fullName>
    </submittedName>
</protein>
<feature type="compositionally biased region" description="Basic and acidic residues" evidence="1">
    <location>
        <begin position="395"/>
        <end position="413"/>
    </location>
</feature>
<accession>A0A8H3FTG9</accession>
<gene>
    <name evidence="2" type="ORF">HETSPECPRED_007709</name>
</gene>
<name>A0A8H3FTG9_9LECA</name>
<feature type="region of interest" description="Disordered" evidence="1">
    <location>
        <begin position="70"/>
        <end position="106"/>
    </location>
</feature>
<feature type="compositionally biased region" description="Polar residues" evidence="1">
    <location>
        <begin position="72"/>
        <end position="86"/>
    </location>
</feature>
<sequence length="425" mass="47607">MEYQSRPQAPNPSKAYHEITESSLWTQPNFGFHQDQSKVLPKSSRRNERFYYKERQNIFSRPLLGSSVADLSDNSTLPSFRTTVSPPQEELPQKDGQNHLETLKGGSHQPLIIDRAKPATQSHPQTPADTQYLIESKNSTDWEALVADADLRFEDQGGNVPTWEAAIKQADCQSESEPSVKTTIRRQPCRQTNSASQSILTEQKHESLEGVCNAPIPLDYNKPQAPRTPSVHTQGSVLDCTSPSFPKSVNAKLRSVLRSKETNALTTSNLRKASELSDHDSQNNGHIEKWLESTESVEYTKEVGLLDEIGKEDSEKASFPVWLQNEEAGVTSGAFGPQLSSQLALRDMTSLRQPRYLEKNSFFRDREKNGQHSPGFIPTPARAADYKRTLAILEGRHPQHARESVPTRSRSAEFESTLASLEGRR</sequence>
<dbReference type="AlphaFoldDB" id="A0A8H3FTG9"/>
<proteinExistence type="predicted"/>
<evidence type="ECO:0000256" key="1">
    <source>
        <dbReference type="SAM" id="MobiDB-lite"/>
    </source>
</evidence>
<evidence type="ECO:0000313" key="2">
    <source>
        <dbReference type="EMBL" id="CAF9930792.1"/>
    </source>
</evidence>
<feature type="region of interest" description="Disordered" evidence="1">
    <location>
        <begin position="395"/>
        <end position="425"/>
    </location>
</feature>